<dbReference type="AlphaFoldDB" id="A0AAN7NPL5"/>
<feature type="compositionally biased region" description="Basic and acidic residues" evidence="1">
    <location>
        <begin position="171"/>
        <end position="185"/>
    </location>
</feature>
<gene>
    <name evidence="2" type="ORF">QYF61_027238</name>
</gene>
<protein>
    <submittedName>
        <fullName evidence="2">Uncharacterized protein</fullName>
    </submittedName>
</protein>
<dbReference type="EMBL" id="JAUNZN010000011">
    <property type="protein sequence ID" value="KAK4814793.1"/>
    <property type="molecule type" value="Genomic_DNA"/>
</dbReference>
<accession>A0AAN7NPL5</accession>
<keyword evidence="3" id="KW-1185">Reference proteome</keyword>
<comment type="caution">
    <text evidence="2">The sequence shown here is derived from an EMBL/GenBank/DDBJ whole genome shotgun (WGS) entry which is preliminary data.</text>
</comment>
<organism evidence="2 3">
    <name type="scientific">Mycteria americana</name>
    <name type="common">Wood stork</name>
    <dbReference type="NCBI Taxonomy" id="33587"/>
    <lineage>
        <taxon>Eukaryota</taxon>
        <taxon>Metazoa</taxon>
        <taxon>Chordata</taxon>
        <taxon>Craniata</taxon>
        <taxon>Vertebrata</taxon>
        <taxon>Euteleostomi</taxon>
        <taxon>Archelosauria</taxon>
        <taxon>Archosauria</taxon>
        <taxon>Dinosauria</taxon>
        <taxon>Saurischia</taxon>
        <taxon>Theropoda</taxon>
        <taxon>Coelurosauria</taxon>
        <taxon>Aves</taxon>
        <taxon>Neognathae</taxon>
        <taxon>Neoaves</taxon>
        <taxon>Aequornithes</taxon>
        <taxon>Ciconiiformes</taxon>
        <taxon>Ciconiidae</taxon>
        <taxon>Mycteria</taxon>
    </lineage>
</organism>
<feature type="region of interest" description="Disordered" evidence="1">
    <location>
        <begin position="165"/>
        <end position="221"/>
    </location>
</feature>
<feature type="region of interest" description="Disordered" evidence="1">
    <location>
        <begin position="118"/>
        <end position="141"/>
    </location>
</feature>
<evidence type="ECO:0000256" key="1">
    <source>
        <dbReference type="SAM" id="MobiDB-lite"/>
    </source>
</evidence>
<feature type="compositionally biased region" description="Basic and acidic residues" evidence="1">
    <location>
        <begin position="122"/>
        <end position="141"/>
    </location>
</feature>
<proteinExistence type="predicted"/>
<sequence length="305" mass="33655">MLSWNPVTKAVRRTRDDALPTGFPFLDAAWVPGNYKNILSLTFVNRSLQETRDETTPPPSSPGVLERILLSRDSPEDLNAKLPLCNDQSVPDYLVFALAYLPDYRMSHTFISPSSLAASHTSTEREERFNDGKVNTKQDEKVSSSAISTGYFPYYRTYEDLLGQPPTYRLNTEEKKPDNDGKDESEGGCAEDVGDAEKTIPPNLGSDKRALSSMTDEEPRAHQVLRDSTSEHCLSRTSFPSGLPGLNQALPSVGYFPYYRTEGELCTGPALADRFFTGIEDLENKEGGQGGETGIWSLGSSCMVC</sequence>
<evidence type="ECO:0000313" key="2">
    <source>
        <dbReference type="EMBL" id="KAK4814793.1"/>
    </source>
</evidence>
<name>A0AAN7NPL5_MYCAM</name>
<evidence type="ECO:0000313" key="3">
    <source>
        <dbReference type="Proteomes" id="UP001333110"/>
    </source>
</evidence>
<reference evidence="2 3" key="1">
    <citation type="journal article" date="2023" name="J. Hered.">
        <title>Chromosome-level genome of the wood stork (Mycteria americana) provides insight into avian chromosome evolution.</title>
        <authorList>
            <person name="Flamio R. Jr."/>
            <person name="Ramstad K.M."/>
        </authorList>
    </citation>
    <scope>NUCLEOTIDE SEQUENCE [LARGE SCALE GENOMIC DNA]</scope>
    <source>
        <strain evidence="2">JAX WOST 10</strain>
    </source>
</reference>
<dbReference type="Proteomes" id="UP001333110">
    <property type="component" value="Unassembled WGS sequence"/>
</dbReference>